<dbReference type="EMBL" id="BAAAHD010000055">
    <property type="protein sequence ID" value="GAA0582595.1"/>
    <property type="molecule type" value="Genomic_DNA"/>
</dbReference>
<evidence type="ECO:0000313" key="8">
    <source>
        <dbReference type="EMBL" id="GAA0582595.1"/>
    </source>
</evidence>
<protein>
    <submittedName>
        <fullName evidence="8">DUF3817 domain-containing protein</fullName>
    </submittedName>
</protein>
<gene>
    <name evidence="8" type="ORF">GCM10009546_51220</name>
</gene>
<keyword evidence="5 6" id="KW-0472">Membrane</keyword>
<evidence type="ECO:0000256" key="1">
    <source>
        <dbReference type="ARBA" id="ARBA00004651"/>
    </source>
</evidence>
<organism evidence="8 9">
    <name type="scientific">Actinomadura livida</name>
    <dbReference type="NCBI Taxonomy" id="79909"/>
    <lineage>
        <taxon>Bacteria</taxon>
        <taxon>Bacillati</taxon>
        <taxon>Actinomycetota</taxon>
        <taxon>Actinomycetes</taxon>
        <taxon>Streptosporangiales</taxon>
        <taxon>Thermomonosporaceae</taxon>
        <taxon>Actinomadura</taxon>
    </lineage>
</organism>
<dbReference type="PANTHER" id="PTHR40077">
    <property type="entry name" value="MEMBRANE PROTEIN-RELATED"/>
    <property type="match status" value="1"/>
</dbReference>
<comment type="caution">
    <text evidence="8">The sequence shown here is derived from an EMBL/GenBank/DDBJ whole genome shotgun (WGS) entry which is preliminary data.</text>
</comment>
<feature type="transmembrane region" description="Helical" evidence="6">
    <location>
        <begin position="70"/>
        <end position="86"/>
    </location>
</feature>
<keyword evidence="3 6" id="KW-0812">Transmembrane</keyword>
<dbReference type="Proteomes" id="UP001501427">
    <property type="component" value="Unassembled WGS sequence"/>
</dbReference>
<evidence type="ECO:0000256" key="3">
    <source>
        <dbReference type="ARBA" id="ARBA00022692"/>
    </source>
</evidence>
<sequence length="105" mass="11322">MDMIRVFRLVSIAEAVSFLALLLIAMPLKYGAEAEVGVQLVGPIHGVLFMAYVGMVFLVRDALRWDLKRTVLALAAAVLPIAPFLVERQWARPPHAAGAPASSAP</sequence>
<keyword evidence="9" id="KW-1185">Reference proteome</keyword>
<evidence type="ECO:0000313" key="9">
    <source>
        <dbReference type="Proteomes" id="UP001501427"/>
    </source>
</evidence>
<feature type="transmembrane region" description="Helical" evidence="6">
    <location>
        <begin position="40"/>
        <end position="58"/>
    </location>
</feature>
<dbReference type="InterPro" id="IPR023845">
    <property type="entry name" value="DUF3817_TM"/>
</dbReference>
<evidence type="ECO:0000259" key="7">
    <source>
        <dbReference type="Pfam" id="PF12823"/>
    </source>
</evidence>
<comment type="subcellular location">
    <subcellularLocation>
        <location evidence="1">Cell membrane</location>
        <topology evidence="1">Multi-pass membrane protein</topology>
    </subcellularLocation>
</comment>
<dbReference type="NCBIfam" id="TIGR03954">
    <property type="entry name" value="integ_memb_HG"/>
    <property type="match status" value="1"/>
</dbReference>
<feature type="domain" description="DUF3817" evidence="7">
    <location>
        <begin position="5"/>
        <end position="92"/>
    </location>
</feature>
<feature type="transmembrane region" description="Helical" evidence="6">
    <location>
        <begin position="7"/>
        <end position="28"/>
    </location>
</feature>
<keyword evidence="4 6" id="KW-1133">Transmembrane helix</keyword>
<dbReference type="Pfam" id="PF12823">
    <property type="entry name" value="DUF3817"/>
    <property type="match status" value="1"/>
</dbReference>
<accession>A0ABN1F534</accession>
<evidence type="ECO:0000256" key="4">
    <source>
        <dbReference type="ARBA" id="ARBA00022989"/>
    </source>
</evidence>
<evidence type="ECO:0000256" key="5">
    <source>
        <dbReference type="ARBA" id="ARBA00023136"/>
    </source>
</evidence>
<reference evidence="8 9" key="1">
    <citation type="journal article" date="2019" name="Int. J. Syst. Evol. Microbiol.">
        <title>The Global Catalogue of Microorganisms (GCM) 10K type strain sequencing project: providing services to taxonomists for standard genome sequencing and annotation.</title>
        <authorList>
            <consortium name="The Broad Institute Genomics Platform"/>
            <consortium name="The Broad Institute Genome Sequencing Center for Infectious Disease"/>
            <person name="Wu L."/>
            <person name="Ma J."/>
        </authorList>
    </citation>
    <scope>NUCLEOTIDE SEQUENCE [LARGE SCALE GENOMIC DNA]</scope>
    <source>
        <strain evidence="8 9">JCM 10667</strain>
    </source>
</reference>
<proteinExistence type="predicted"/>
<evidence type="ECO:0000256" key="2">
    <source>
        <dbReference type="ARBA" id="ARBA00022475"/>
    </source>
</evidence>
<dbReference type="PANTHER" id="PTHR40077:SF1">
    <property type="entry name" value="MEMBRANE PROTEIN"/>
    <property type="match status" value="1"/>
</dbReference>
<evidence type="ECO:0000256" key="6">
    <source>
        <dbReference type="SAM" id="Phobius"/>
    </source>
</evidence>
<name>A0ABN1F534_9ACTN</name>
<keyword evidence="2" id="KW-1003">Cell membrane</keyword>